<name>A0A0J6YT92_COCIT</name>
<dbReference type="Proteomes" id="UP000054565">
    <property type="component" value="Unassembled WGS sequence"/>
</dbReference>
<dbReference type="PANTHER" id="PTHR38248:SF2">
    <property type="entry name" value="FUNK1 11"/>
    <property type="match status" value="1"/>
</dbReference>
<feature type="domain" description="Fungal-type protein kinase" evidence="2">
    <location>
        <begin position="275"/>
        <end position="327"/>
    </location>
</feature>
<protein>
    <recommendedName>
        <fullName evidence="2">Fungal-type protein kinase domain-containing protein</fullName>
    </recommendedName>
</protein>
<evidence type="ECO:0000256" key="1">
    <source>
        <dbReference type="SAM" id="MobiDB-lite"/>
    </source>
</evidence>
<dbReference type="PANTHER" id="PTHR38248">
    <property type="entry name" value="FUNK1 6"/>
    <property type="match status" value="1"/>
</dbReference>
<proteinExistence type="predicted"/>
<organism evidence="3 4">
    <name type="scientific">Coccidioides immitis RMSCC 2394</name>
    <dbReference type="NCBI Taxonomy" id="404692"/>
    <lineage>
        <taxon>Eukaryota</taxon>
        <taxon>Fungi</taxon>
        <taxon>Dikarya</taxon>
        <taxon>Ascomycota</taxon>
        <taxon>Pezizomycotina</taxon>
        <taxon>Eurotiomycetes</taxon>
        <taxon>Eurotiomycetidae</taxon>
        <taxon>Onygenales</taxon>
        <taxon>Onygenaceae</taxon>
        <taxon>Coccidioides</taxon>
    </lineage>
</organism>
<sequence>MANLSQENRNIIQQYPLNTSLDHLHDVLGDIEALYMSHPVSSDGIPRHLDKACQTAVSRLLSALQGTEVALVLRPGIGSRNVASELARLFERVQNHNFSYDSYRPLVKLVIQKKTDIDIWNAILGLISDTRATPPPRSILSVQQTPLVHNTSSFANSTEYRKYVDTVLKEELGDLHADIPNFFEAYFGDITGLDSTARAVLDKCREGDSPLYTEDKGWKNWPETAVEKEVLKWLADVIGNLMEFTEAHNSTQKISRRPLARPSRPLEGSGPKRKLDIGFVDDLNATITSKCHWSQIIVPGELKCDPTYDRLSSAWLDLGRYAREVLGAPIRSNWCWNSWI</sequence>
<evidence type="ECO:0000313" key="3">
    <source>
        <dbReference type="EMBL" id="KMP10203.1"/>
    </source>
</evidence>
<evidence type="ECO:0000313" key="4">
    <source>
        <dbReference type="Proteomes" id="UP000054565"/>
    </source>
</evidence>
<evidence type="ECO:0000259" key="2">
    <source>
        <dbReference type="Pfam" id="PF17667"/>
    </source>
</evidence>
<dbReference type="EMBL" id="DS028101">
    <property type="protein sequence ID" value="KMP10203.1"/>
    <property type="molecule type" value="Genomic_DNA"/>
</dbReference>
<dbReference type="AlphaFoldDB" id="A0A0J6YT92"/>
<dbReference type="STRING" id="404692.A0A0J6YT92"/>
<accession>A0A0J6YT92</accession>
<gene>
    <name evidence="3" type="ORF">CIRG_09884</name>
</gene>
<dbReference type="InterPro" id="IPR040976">
    <property type="entry name" value="Pkinase_fungal"/>
</dbReference>
<feature type="region of interest" description="Disordered" evidence="1">
    <location>
        <begin position="252"/>
        <end position="272"/>
    </location>
</feature>
<dbReference type="Pfam" id="PF17667">
    <property type="entry name" value="Pkinase_fungal"/>
    <property type="match status" value="1"/>
</dbReference>
<reference evidence="4" key="1">
    <citation type="journal article" date="2010" name="Genome Res.">
        <title>Population genomic sequencing of Coccidioides fungi reveals recent hybridization and transposon control.</title>
        <authorList>
            <person name="Neafsey D.E."/>
            <person name="Barker B.M."/>
            <person name="Sharpton T.J."/>
            <person name="Stajich J.E."/>
            <person name="Park D.J."/>
            <person name="Whiston E."/>
            <person name="Hung C.-Y."/>
            <person name="McMahan C."/>
            <person name="White J."/>
            <person name="Sykes S."/>
            <person name="Heiman D."/>
            <person name="Young S."/>
            <person name="Zeng Q."/>
            <person name="Abouelleil A."/>
            <person name="Aftuck L."/>
            <person name="Bessette D."/>
            <person name="Brown A."/>
            <person name="FitzGerald M."/>
            <person name="Lui A."/>
            <person name="Macdonald J.P."/>
            <person name="Priest M."/>
            <person name="Orbach M.J."/>
            <person name="Galgiani J.N."/>
            <person name="Kirkland T.N."/>
            <person name="Cole G.T."/>
            <person name="Birren B.W."/>
            <person name="Henn M.R."/>
            <person name="Taylor J.W."/>
            <person name="Rounsley S.D."/>
        </authorList>
    </citation>
    <scope>NUCLEOTIDE SEQUENCE [LARGE SCALE GENOMIC DNA]</scope>
    <source>
        <strain evidence="4">RMSCC 2394</strain>
    </source>
</reference>
<dbReference type="OrthoDB" id="5584477at2759"/>